<protein>
    <recommendedName>
        <fullName evidence="4">Acid stress chaperone HdeA</fullName>
    </recommendedName>
</protein>
<dbReference type="EMBL" id="BMNE01000003">
    <property type="protein sequence ID" value="GGN82736.1"/>
    <property type="molecule type" value="Genomic_DNA"/>
</dbReference>
<evidence type="ECO:0008006" key="4">
    <source>
        <dbReference type="Google" id="ProtNLM"/>
    </source>
</evidence>
<gene>
    <name evidence="2" type="ORF">GCM10011610_34410</name>
</gene>
<comment type="caution">
    <text evidence="2">The sequence shown here is derived from an EMBL/GenBank/DDBJ whole genome shotgun (WGS) entry which is preliminary data.</text>
</comment>
<keyword evidence="1" id="KW-0732">Signal</keyword>
<dbReference type="PROSITE" id="PS51257">
    <property type="entry name" value="PROKAR_LIPOPROTEIN"/>
    <property type="match status" value="1"/>
</dbReference>
<feature type="chain" id="PRO_5045865913" description="Acid stress chaperone HdeA" evidence="1">
    <location>
        <begin position="23"/>
        <end position="107"/>
    </location>
</feature>
<feature type="signal peptide" evidence="1">
    <location>
        <begin position="1"/>
        <end position="22"/>
    </location>
</feature>
<evidence type="ECO:0000313" key="2">
    <source>
        <dbReference type="EMBL" id="GGN82736.1"/>
    </source>
</evidence>
<accession>A0ABQ2KGG2</accession>
<sequence length="107" mass="11164">MTMLVRKTVVATGLIVAVLGGAAGCGEVEKAVNKGGDTRCSEYTAQDSAKKHTTVTKFLEEERGDDASIDQNTVDLAVAAINLMCSAQANPDTPIREADLTGVLVPK</sequence>
<evidence type="ECO:0000256" key="1">
    <source>
        <dbReference type="SAM" id="SignalP"/>
    </source>
</evidence>
<proteinExistence type="predicted"/>
<dbReference type="Proteomes" id="UP000658127">
    <property type="component" value="Unassembled WGS sequence"/>
</dbReference>
<organism evidence="2 3">
    <name type="scientific">Nocardia rhizosphaerihabitans</name>
    <dbReference type="NCBI Taxonomy" id="1691570"/>
    <lineage>
        <taxon>Bacteria</taxon>
        <taxon>Bacillati</taxon>
        <taxon>Actinomycetota</taxon>
        <taxon>Actinomycetes</taxon>
        <taxon>Mycobacteriales</taxon>
        <taxon>Nocardiaceae</taxon>
        <taxon>Nocardia</taxon>
    </lineage>
</organism>
<reference evidence="3" key="1">
    <citation type="journal article" date="2019" name="Int. J. Syst. Evol. Microbiol.">
        <title>The Global Catalogue of Microorganisms (GCM) 10K type strain sequencing project: providing services to taxonomists for standard genome sequencing and annotation.</title>
        <authorList>
            <consortium name="The Broad Institute Genomics Platform"/>
            <consortium name="The Broad Institute Genome Sequencing Center for Infectious Disease"/>
            <person name="Wu L."/>
            <person name="Ma J."/>
        </authorList>
    </citation>
    <scope>NUCLEOTIDE SEQUENCE [LARGE SCALE GENOMIC DNA]</scope>
    <source>
        <strain evidence="3">CGMCC 4.7329</strain>
    </source>
</reference>
<name>A0ABQ2KGG2_9NOCA</name>
<evidence type="ECO:0000313" key="3">
    <source>
        <dbReference type="Proteomes" id="UP000658127"/>
    </source>
</evidence>
<keyword evidence="3" id="KW-1185">Reference proteome</keyword>